<dbReference type="RefSeq" id="YP_010781429.1">
    <property type="nucleotide sequence ID" value="NC_075039.1"/>
</dbReference>
<reference evidence="1" key="1">
    <citation type="submission" date="2017-01" db="EMBL/GenBank/DDBJ databases">
        <authorList>
            <person name="Assis F.L."/>
            <person name="Abrahao J.S."/>
            <person name="Silva L."/>
            <person name="Khalil J.B."/>
            <person name="Rodrigues R."/>
            <person name="Silva L.S."/>
            <person name="Arantes T."/>
            <person name="Boratto P."/>
            <person name="Andrade M."/>
            <person name="Kroon E.G."/>
            <person name="Ribeiro B."/>
            <person name="Bergier I."/>
            <person name="Seligmann H."/>
            <person name="Ghigo E."/>
            <person name="Colson P."/>
            <person name="Levasseur A."/>
            <person name="Raoult D."/>
            <person name="Scola B.L."/>
        </authorList>
    </citation>
    <scope>NUCLEOTIDE SEQUENCE</scope>
    <source>
        <strain evidence="1">Soda lake</strain>
    </source>
</reference>
<dbReference type="GeneID" id="80518009"/>
<accession>A0A6N1P0Q3</accession>
<organism evidence="1">
    <name type="scientific">Tupanvirus soda lake</name>
    <dbReference type="NCBI Taxonomy" id="2126985"/>
    <lineage>
        <taxon>Viruses</taxon>
        <taxon>Varidnaviria</taxon>
        <taxon>Bamfordvirae</taxon>
        <taxon>Nucleocytoviricota</taxon>
        <taxon>Megaviricetes</taxon>
        <taxon>Imitervirales</taxon>
        <taxon>Mimiviridae</taxon>
        <taxon>Megamimivirinae</taxon>
        <taxon>Tupanvirus</taxon>
        <taxon>Tupanvirus salinum</taxon>
    </lineage>
</organism>
<dbReference type="KEGG" id="vg:80518009"/>
<proteinExistence type="predicted"/>
<dbReference type="EMBL" id="KY523104">
    <property type="protein sequence ID" value="QKU34781.1"/>
    <property type="molecule type" value="Genomic_DNA"/>
</dbReference>
<evidence type="ECO:0000313" key="1">
    <source>
        <dbReference type="EMBL" id="QKU34781.1"/>
    </source>
</evidence>
<protein>
    <submittedName>
        <fullName evidence="1">Putative orfan</fullName>
    </submittedName>
</protein>
<name>A0A6N1P0Q3_9VIRU</name>
<reference evidence="1" key="2">
    <citation type="journal article" date="2018" name="Nat. Commun.">
        <title>Tailed giant Tupanvirus possesses the most complete translational apparatus of the known virosphere.</title>
        <authorList>
            <person name="Abrahao J."/>
            <person name="Silva L."/>
            <person name="Silva L.S."/>
            <person name="Khalil J.Y.B."/>
            <person name="Rodrigues R."/>
            <person name="Arantes T."/>
            <person name="Assis F."/>
            <person name="Boratto P."/>
            <person name="Andrade M."/>
            <person name="Kroon E.G."/>
            <person name="Ribeiro B."/>
            <person name="Bergier I."/>
            <person name="Seligmann H."/>
            <person name="Ghigo E."/>
            <person name="Colson P."/>
            <person name="Levasseur A."/>
            <person name="Kroemer G."/>
            <person name="Raoult D."/>
            <person name="La Scola B."/>
        </authorList>
    </citation>
    <scope>NUCLEOTIDE SEQUENCE [LARGE SCALE GENOMIC DNA]</scope>
    <source>
        <strain evidence="1">Soda lake</strain>
    </source>
</reference>
<sequence length="106" mass="12741">MNKSYKFNSKAISYFTNIKKMFDEEKTNVIYLMEINSVEMDIIIQYLSCYLRYGYFIQIASKITNSLHVSQRIYDCALLLGFDQFVTWYPTISRNCDYFEYKPNNK</sequence>